<proteinExistence type="predicted"/>
<dbReference type="GO" id="GO:0008270">
    <property type="term" value="F:zinc ion binding"/>
    <property type="evidence" value="ECO:0007669"/>
    <property type="project" value="UniProtKB-KW"/>
</dbReference>
<dbReference type="PANTHER" id="PTHR34396:SF25">
    <property type="entry name" value="BOUNDARY ELEMENT ASSOCIATED FACTOR"/>
    <property type="match status" value="1"/>
</dbReference>
<feature type="domain" description="BED-type" evidence="6">
    <location>
        <begin position="33"/>
        <end position="88"/>
    </location>
</feature>
<evidence type="ECO:0000256" key="1">
    <source>
        <dbReference type="ARBA" id="ARBA00022723"/>
    </source>
</evidence>
<dbReference type="SMART" id="SM00614">
    <property type="entry name" value="ZnF_BED"/>
    <property type="match status" value="1"/>
</dbReference>
<protein>
    <recommendedName>
        <fullName evidence="6">BED-type domain-containing protein</fullName>
    </recommendedName>
</protein>
<evidence type="ECO:0000256" key="4">
    <source>
        <dbReference type="PROSITE-ProRule" id="PRU00027"/>
    </source>
</evidence>
<evidence type="ECO:0000259" key="6">
    <source>
        <dbReference type="PROSITE" id="PS50808"/>
    </source>
</evidence>
<evidence type="ECO:0000313" key="8">
    <source>
        <dbReference type="Proteomes" id="UP001237642"/>
    </source>
</evidence>
<feature type="region of interest" description="Disordered" evidence="5">
    <location>
        <begin position="1"/>
        <end position="22"/>
    </location>
</feature>
<evidence type="ECO:0000256" key="2">
    <source>
        <dbReference type="ARBA" id="ARBA00022771"/>
    </source>
</evidence>
<comment type="caution">
    <text evidence="7">The sequence shown here is derived from an EMBL/GenBank/DDBJ whole genome shotgun (WGS) entry which is preliminary data.</text>
</comment>
<organism evidence="7 8">
    <name type="scientific">Heracleum sosnowskyi</name>
    <dbReference type="NCBI Taxonomy" id="360622"/>
    <lineage>
        <taxon>Eukaryota</taxon>
        <taxon>Viridiplantae</taxon>
        <taxon>Streptophyta</taxon>
        <taxon>Embryophyta</taxon>
        <taxon>Tracheophyta</taxon>
        <taxon>Spermatophyta</taxon>
        <taxon>Magnoliopsida</taxon>
        <taxon>eudicotyledons</taxon>
        <taxon>Gunneridae</taxon>
        <taxon>Pentapetalae</taxon>
        <taxon>asterids</taxon>
        <taxon>campanulids</taxon>
        <taxon>Apiales</taxon>
        <taxon>Apiaceae</taxon>
        <taxon>Apioideae</taxon>
        <taxon>apioid superclade</taxon>
        <taxon>Tordylieae</taxon>
        <taxon>Tordyliinae</taxon>
        <taxon>Heracleum</taxon>
    </lineage>
</organism>
<evidence type="ECO:0000256" key="5">
    <source>
        <dbReference type="SAM" id="MobiDB-lite"/>
    </source>
</evidence>
<keyword evidence="8" id="KW-1185">Reference proteome</keyword>
<accession>A0AAD8JDT3</accession>
<gene>
    <name evidence="7" type="ORF">POM88_001491</name>
</gene>
<dbReference type="GO" id="GO:0005634">
    <property type="term" value="C:nucleus"/>
    <property type="evidence" value="ECO:0007669"/>
    <property type="project" value="TreeGrafter"/>
</dbReference>
<dbReference type="AlphaFoldDB" id="A0AAD8JDT3"/>
<dbReference type="EMBL" id="JAUIZM010000001">
    <property type="protein sequence ID" value="KAK1401886.1"/>
    <property type="molecule type" value="Genomic_DNA"/>
</dbReference>
<keyword evidence="3" id="KW-0862">Zinc</keyword>
<dbReference type="GO" id="GO:0006357">
    <property type="term" value="P:regulation of transcription by RNA polymerase II"/>
    <property type="evidence" value="ECO:0007669"/>
    <property type="project" value="TreeGrafter"/>
</dbReference>
<sequence>MSSQSLHNPPSGADENSQPSSMELQQSYIVGGRERSDVWNHSDKVKIGAIVKVVCKYCKKPMKGDSGSGTTHFRNHFLKKHSKPQESIRQKLLASNFNKDHPELAAYNFNYEAGKQELSKMIIMHEYHICIVEHIGFKRNSARLQPLFKVPK</sequence>
<keyword evidence="1" id="KW-0479">Metal-binding</keyword>
<dbReference type="PROSITE" id="PS50808">
    <property type="entry name" value="ZF_BED"/>
    <property type="match status" value="1"/>
</dbReference>
<reference evidence="7" key="1">
    <citation type="submission" date="2023-02" db="EMBL/GenBank/DDBJ databases">
        <title>Genome of toxic invasive species Heracleum sosnowskyi carries increased number of genes despite the absence of recent whole-genome duplications.</title>
        <authorList>
            <person name="Schelkunov M."/>
            <person name="Shtratnikova V."/>
            <person name="Makarenko M."/>
            <person name="Klepikova A."/>
            <person name="Omelchenko D."/>
            <person name="Novikova G."/>
            <person name="Obukhova E."/>
            <person name="Bogdanov V."/>
            <person name="Penin A."/>
            <person name="Logacheva M."/>
        </authorList>
    </citation>
    <scope>NUCLEOTIDE SEQUENCE</scope>
    <source>
        <strain evidence="7">Hsosn_3</strain>
        <tissue evidence="7">Leaf</tissue>
    </source>
</reference>
<evidence type="ECO:0000313" key="7">
    <source>
        <dbReference type="EMBL" id="KAK1401886.1"/>
    </source>
</evidence>
<keyword evidence="2 4" id="KW-0863">Zinc-finger</keyword>
<reference evidence="7" key="2">
    <citation type="submission" date="2023-05" db="EMBL/GenBank/DDBJ databases">
        <authorList>
            <person name="Schelkunov M.I."/>
        </authorList>
    </citation>
    <scope>NUCLEOTIDE SEQUENCE</scope>
    <source>
        <strain evidence="7">Hsosn_3</strain>
        <tissue evidence="7">Leaf</tissue>
    </source>
</reference>
<evidence type="ECO:0000256" key="3">
    <source>
        <dbReference type="ARBA" id="ARBA00022833"/>
    </source>
</evidence>
<dbReference type="PANTHER" id="PTHR34396">
    <property type="entry name" value="OS03G0264950 PROTEIN-RELATED"/>
    <property type="match status" value="1"/>
</dbReference>
<dbReference type="InterPro" id="IPR053031">
    <property type="entry name" value="Cuticle_assoc_protein"/>
</dbReference>
<dbReference type="InterPro" id="IPR003656">
    <property type="entry name" value="Znf_BED"/>
</dbReference>
<name>A0AAD8JDT3_9APIA</name>
<dbReference type="SUPFAM" id="SSF57667">
    <property type="entry name" value="beta-beta-alpha zinc fingers"/>
    <property type="match status" value="1"/>
</dbReference>
<dbReference type="Proteomes" id="UP001237642">
    <property type="component" value="Unassembled WGS sequence"/>
</dbReference>
<dbReference type="Pfam" id="PF02892">
    <property type="entry name" value="zf-BED"/>
    <property type="match status" value="1"/>
</dbReference>
<dbReference type="GO" id="GO:1990837">
    <property type="term" value="F:sequence-specific double-stranded DNA binding"/>
    <property type="evidence" value="ECO:0007669"/>
    <property type="project" value="TreeGrafter"/>
</dbReference>
<dbReference type="InterPro" id="IPR036236">
    <property type="entry name" value="Znf_C2H2_sf"/>
</dbReference>